<dbReference type="InterPro" id="IPR035903">
    <property type="entry name" value="HesB-like_dom_sf"/>
</dbReference>
<evidence type="ECO:0000256" key="1">
    <source>
        <dbReference type="ARBA" id="ARBA00006718"/>
    </source>
</evidence>
<dbReference type="EMBL" id="BRXZ01001223">
    <property type="protein sequence ID" value="GMH65775.1"/>
    <property type="molecule type" value="Genomic_DNA"/>
</dbReference>
<dbReference type="Gene3D" id="2.60.300.12">
    <property type="entry name" value="HesB-like domain"/>
    <property type="match status" value="1"/>
</dbReference>
<evidence type="ECO:0008006" key="4">
    <source>
        <dbReference type="Google" id="ProtNLM"/>
    </source>
</evidence>
<accession>A0A9W7A9A3</accession>
<dbReference type="PANTHER" id="PTHR43011:SF1">
    <property type="entry name" value="IRON-SULFUR CLUSTER ASSEMBLY 2 HOMOLOG, MITOCHONDRIAL"/>
    <property type="match status" value="1"/>
</dbReference>
<dbReference type="GO" id="GO:0051537">
    <property type="term" value="F:2 iron, 2 sulfur cluster binding"/>
    <property type="evidence" value="ECO:0007669"/>
    <property type="project" value="TreeGrafter"/>
</dbReference>
<reference evidence="2" key="1">
    <citation type="submission" date="2022-07" db="EMBL/GenBank/DDBJ databases">
        <title>Genome analysis of Parmales, a sister group of diatoms, reveals the evolutionary specialization of diatoms from phago-mixotrophs to photoautotrophs.</title>
        <authorList>
            <person name="Ban H."/>
            <person name="Sato S."/>
            <person name="Yoshikawa S."/>
            <person name="Kazumasa Y."/>
            <person name="Nakamura Y."/>
            <person name="Ichinomiya M."/>
            <person name="Saitoh K."/>
            <person name="Sato N."/>
            <person name="Blanc-Mathieu R."/>
            <person name="Endo H."/>
            <person name="Kuwata A."/>
            <person name="Ogata H."/>
        </authorList>
    </citation>
    <scope>NUCLEOTIDE SEQUENCE</scope>
</reference>
<gene>
    <name evidence="2" type="ORF">TrRE_jg2966</name>
</gene>
<protein>
    <recommendedName>
        <fullName evidence="4">FeS cluster biogenesis domain-containing protein</fullName>
    </recommendedName>
</protein>
<dbReference type="GO" id="GO:0016226">
    <property type="term" value="P:iron-sulfur cluster assembly"/>
    <property type="evidence" value="ECO:0007669"/>
    <property type="project" value="TreeGrafter"/>
</dbReference>
<comment type="caution">
    <text evidence="2">The sequence shown here is derived from an EMBL/GenBank/DDBJ whole genome shotgun (WGS) entry which is preliminary data.</text>
</comment>
<organism evidence="2 3">
    <name type="scientific">Triparma retinervis</name>
    <dbReference type="NCBI Taxonomy" id="2557542"/>
    <lineage>
        <taxon>Eukaryota</taxon>
        <taxon>Sar</taxon>
        <taxon>Stramenopiles</taxon>
        <taxon>Ochrophyta</taxon>
        <taxon>Bolidophyceae</taxon>
        <taxon>Parmales</taxon>
        <taxon>Triparmaceae</taxon>
        <taxon>Triparma</taxon>
    </lineage>
</organism>
<evidence type="ECO:0000313" key="2">
    <source>
        <dbReference type="EMBL" id="GMH65775.1"/>
    </source>
</evidence>
<proteinExistence type="inferred from homology"/>
<dbReference type="PANTHER" id="PTHR43011">
    <property type="entry name" value="IRON-SULFUR CLUSTER ASSEMBLY 2 HOMOLOG, MITOCHONDRIAL"/>
    <property type="match status" value="1"/>
</dbReference>
<dbReference type="GO" id="GO:0051539">
    <property type="term" value="F:4 iron, 4 sulfur cluster binding"/>
    <property type="evidence" value="ECO:0007669"/>
    <property type="project" value="TreeGrafter"/>
</dbReference>
<dbReference type="OrthoDB" id="1938621at2759"/>
<name>A0A9W7A9A3_9STRA</name>
<keyword evidence="3" id="KW-1185">Reference proteome</keyword>
<dbReference type="Proteomes" id="UP001165082">
    <property type="component" value="Unassembled WGS sequence"/>
</dbReference>
<dbReference type="GO" id="GO:0005739">
    <property type="term" value="C:mitochondrion"/>
    <property type="evidence" value="ECO:0007669"/>
    <property type="project" value="TreeGrafter"/>
</dbReference>
<evidence type="ECO:0000313" key="3">
    <source>
        <dbReference type="Proteomes" id="UP001165082"/>
    </source>
</evidence>
<sequence length="85" mass="9351">LTSSSPSPIFTVTQEAVSRINSVMSTKADRDLHLRSLKYIRGSTVHFETEMIGSRFIIKDNPQSANACGCGSSFALKNFEENKPV</sequence>
<dbReference type="AlphaFoldDB" id="A0A9W7A9A3"/>
<feature type="non-terminal residue" evidence="2">
    <location>
        <position position="1"/>
    </location>
</feature>
<comment type="similarity">
    <text evidence="1">Belongs to the HesB/IscA family.</text>
</comment>
<dbReference type="GO" id="GO:0005506">
    <property type="term" value="F:iron ion binding"/>
    <property type="evidence" value="ECO:0007669"/>
    <property type="project" value="TreeGrafter"/>
</dbReference>